<reference evidence="1 2" key="1">
    <citation type="submission" date="2020-01" db="EMBL/GenBank/DDBJ databases">
        <title>Paenibacillus soybeanensis sp. nov. isolated from the nodules of soybean (Glycine max(L.) Merr).</title>
        <authorList>
            <person name="Wang H."/>
        </authorList>
    </citation>
    <scope>NUCLEOTIDE SEQUENCE [LARGE SCALE GENOMIC DNA]</scope>
    <source>
        <strain evidence="1 2">DSM 23054</strain>
    </source>
</reference>
<dbReference type="EMBL" id="JAAAMU010000010">
    <property type="protein sequence ID" value="NBC71059.1"/>
    <property type="molecule type" value="Genomic_DNA"/>
</dbReference>
<gene>
    <name evidence="1" type="ORF">GT003_18850</name>
</gene>
<keyword evidence="2" id="KW-1185">Reference proteome</keyword>
<dbReference type="AlphaFoldDB" id="A0A7X5C361"/>
<proteinExistence type="predicted"/>
<comment type="caution">
    <text evidence="1">The sequence shown here is derived from an EMBL/GenBank/DDBJ whole genome shotgun (WGS) entry which is preliminary data.</text>
</comment>
<dbReference type="Proteomes" id="UP000558113">
    <property type="component" value="Unassembled WGS sequence"/>
</dbReference>
<protein>
    <submittedName>
        <fullName evidence="1">Exosporium protein C</fullName>
    </submittedName>
</protein>
<dbReference type="OrthoDB" id="2922920at2"/>
<evidence type="ECO:0000313" key="1">
    <source>
        <dbReference type="EMBL" id="NBC71059.1"/>
    </source>
</evidence>
<sequence>MVKKLIDYNVSVPAVVTNAVNIQVPQTPAKVILAELGIFIVPEAVNNRVNLTATIGAAATSGNIVDVLFRVFRGNQEIFYALQGFETEYEHYGIVTLQVIDINVPPGAHGYSLYVEKQTETATAAVIGPINLSAAVYEV</sequence>
<accession>A0A7X5C361</accession>
<organism evidence="1 2">
    <name type="scientific">Paenibacillus sacheonensis</name>
    <dbReference type="NCBI Taxonomy" id="742054"/>
    <lineage>
        <taxon>Bacteria</taxon>
        <taxon>Bacillati</taxon>
        <taxon>Bacillota</taxon>
        <taxon>Bacilli</taxon>
        <taxon>Bacillales</taxon>
        <taxon>Paenibacillaceae</taxon>
        <taxon>Paenibacillus</taxon>
    </lineage>
</organism>
<evidence type="ECO:0000313" key="2">
    <source>
        <dbReference type="Proteomes" id="UP000558113"/>
    </source>
</evidence>
<name>A0A7X5C361_9BACL</name>
<dbReference type="RefSeq" id="WP_161700655.1">
    <property type="nucleotide sequence ID" value="NZ_JAAAMU010000010.1"/>
</dbReference>